<sequence length="95" mass="11014">MHWMSMKQIEAVEMAMIAMIRMTWITLMKILTDKYYPRGEIKKLEIEMWNLKVKGTDAVEKYVGGLPDMIQGSVMASKLKIMQEATKIANDLMDQ</sequence>
<dbReference type="EMBL" id="BKCJ010149585">
    <property type="protein sequence ID" value="GEY06949.1"/>
    <property type="molecule type" value="Genomic_DNA"/>
</dbReference>
<evidence type="ECO:0008006" key="2">
    <source>
        <dbReference type="Google" id="ProtNLM"/>
    </source>
</evidence>
<name>A0A699HFW3_TANCI</name>
<reference evidence="1" key="1">
    <citation type="journal article" date="2019" name="Sci. Rep.">
        <title>Draft genome of Tanacetum cinerariifolium, the natural source of mosquito coil.</title>
        <authorList>
            <person name="Yamashiro T."/>
            <person name="Shiraishi A."/>
            <person name="Satake H."/>
            <person name="Nakayama K."/>
        </authorList>
    </citation>
    <scope>NUCLEOTIDE SEQUENCE</scope>
</reference>
<protein>
    <recommendedName>
        <fullName evidence="2">Retrotransposon gag domain-containing protein</fullName>
    </recommendedName>
</protein>
<dbReference type="AlphaFoldDB" id="A0A699HFW3"/>
<gene>
    <name evidence="1" type="ORF">Tci_378923</name>
</gene>
<organism evidence="1">
    <name type="scientific">Tanacetum cinerariifolium</name>
    <name type="common">Dalmatian daisy</name>
    <name type="synonym">Chrysanthemum cinerariifolium</name>
    <dbReference type="NCBI Taxonomy" id="118510"/>
    <lineage>
        <taxon>Eukaryota</taxon>
        <taxon>Viridiplantae</taxon>
        <taxon>Streptophyta</taxon>
        <taxon>Embryophyta</taxon>
        <taxon>Tracheophyta</taxon>
        <taxon>Spermatophyta</taxon>
        <taxon>Magnoliopsida</taxon>
        <taxon>eudicotyledons</taxon>
        <taxon>Gunneridae</taxon>
        <taxon>Pentapetalae</taxon>
        <taxon>asterids</taxon>
        <taxon>campanulids</taxon>
        <taxon>Asterales</taxon>
        <taxon>Asteraceae</taxon>
        <taxon>Asteroideae</taxon>
        <taxon>Anthemideae</taxon>
        <taxon>Anthemidinae</taxon>
        <taxon>Tanacetum</taxon>
    </lineage>
</organism>
<comment type="caution">
    <text evidence="1">The sequence shown here is derived from an EMBL/GenBank/DDBJ whole genome shotgun (WGS) entry which is preliminary data.</text>
</comment>
<evidence type="ECO:0000313" key="1">
    <source>
        <dbReference type="EMBL" id="GEY06949.1"/>
    </source>
</evidence>
<accession>A0A699HFW3</accession>
<proteinExistence type="predicted"/>